<gene>
    <name evidence="5" type="ORF">OS493_035234</name>
</gene>
<dbReference type="PROSITE" id="PS00107">
    <property type="entry name" value="PROTEIN_KINASE_ATP"/>
    <property type="match status" value="1"/>
</dbReference>
<dbReference type="InterPro" id="IPR050167">
    <property type="entry name" value="Ser_Thr_protein_kinase"/>
</dbReference>
<evidence type="ECO:0000256" key="2">
    <source>
        <dbReference type="ARBA" id="ARBA00022840"/>
    </source>
</evidence>
<feature type="binding site" evidence="3">
    <location>
        <position position="62"/>
    </location>
    <ligand>
        <name>ATP</name>
        <dbReference type="ChEBI" id="CHEBI:30616"/>
    </ligand>
</feature>
<dbReference type="EMBL" id="MU825925">
    <property type="protein sequence ID" value="KAJ7382393.1"/>
    <property type="molecule type" value="Genomic_DNA"/>
</dbReference>
<dbReference type="Pfam" id="PF00069">
    <property type="entry name" value="Pkinase"/>
    <property type="match status" value="1"/>
</dbReference>
<name>A0A9X0D1M2_9CNID</name>
<dbReference type="Gene3D" id="1.10.510.10">
    <property type="entry name" value="Transferase(Phosphotransferase) domain 1"/>
    <property type="match status" value="1"/>
</dbReference>
<accession>A0A9X0D1M2</accession>
<dbReference type="PROSITE" id="PS50011">
    <property type="entry name" value="PROTEIN_KINASE_DOM"/>
    <property type="match status" value="1"/>
</dbReference>
<dbReference type="Gene3D" id="3.30.200.20">
    <property type="entry name" value="Phosphorylase Kinase, domain 1"/>
    <property type="match status" value="1"/>
</dbReference>
<dbReference type="OrthoDB" id="5989799at2759"/>
<keyword evidence="1 3" id="KW-0547">Nucleotide-binding</keyword>
<dbReference type="GO" id="GO:0005737">
    <property type="term" value="C:cytoplasm"/>
    <property type="evidence" value="ECO:0007669"/>
    <property type="project" value="TreeGrafter"/>
</dbReference>
<dbReference type="SMART" id="SM00220">
    <property type="entry name" value="S_TKc"/>
    <property type="match status" value="1"/>
</dbReference>
<dbReference type="InterPro" id="IPR000719">
    <property type="entry name" value="Prot_kinase_dom"/>
</dbReference>
<proteinExistence type="predicted"/>
<evidence type="ECO:0000313" key="5">
    <source>
        <dbReference type="EMBL" id="KAJ7382393.1"/>
    </source>
</evidence>
<dbReference type="InterPro" id="IPR011009">
    <property type="entry name" value="Kinase-like_dom_sf"/>
</dbReference>
<dbReference type="GO" id="GO:0004672">
    <property type="term" value="F:protein kinase activity"/>
    <property type="evidence" value="ECO:0007669"/>
    <property type="project" value="InterPro"/>
</dbReference>
<dbReference type="InterPro" id="IPR008271">
    <property type="entry name" value="Ser/Thr_kinase_AS"/>
</dbReference>
<sequence length="585" mass="65806">MSFKVPRHKPKRPESDPFSGLQRFQFDDVTDQKQIGIGSYGLVKYGRYKPCRQPLSHDVVLKLPCDVTGNYEKEFAKEAKLLNSVKGHPNIVSFEAVSVNPFALMTEYVKFSFEPFEDQTSVSSLADFLSHVHSQYHEFSGFEHVVPVIGKDVANGLKYLHDNNIVHRDLKPANILVSNQHYTHMHGDELEFMWNYKPVVCKIADFGEGRSAIIQTQTLISSKVQTLDRGSPAYMAPEIFLPELQPQEATLEQLKAVDAWAYGMVLFVLVNPALRYPFQEELIKERSSNPFRSVEDSLKVILRCCQRPQCTSIYEVQQATVWNTVLSLHEPYTEFDISKRKSSMEDAISNLEGSLPLLCENINLPVSQATALEAQDYELAKKVSAGVSSSLSDMAVFNDATNACVFLALKVCDVLVSNGADNNRLKKIPQVATSVIANYPEELNKIRDVTSLYTVLDANKLMRDKNQLRNNFEFTEELPHGGVFAQISRDRLQQKINDLSYTEENFLSIYTCEPFSLLVGCVDRRLFILDTHPVPEVCGGDGNGLFKLYESASPVCCRSLCQWLWKRLANGGVRSSGSQSLAVVK</sequence>
<dbReference type="PANTHER" id="PTHR23257">
    <property type="entry name" value="SERINE-THREONINE PROTEIN KINASE"/>
    <property type="match status" value="1"/>
</dbReference>
<dbReference type="GO" id="GO:0007165">
    <property type="term" value="P:signal transduction"/>
    <property type="evidence" value="ECO:0007669"/>
    <property type="project" value="TreeGrafter"/>
</dbReference>
<comment type="caution">
    <text evidence="5">The sequence shown here is derived from an EMBL/GenBank/DDBJ whole genome shotgun (WGS) entry which is preliminary data.</text>
</comment>
<evidence type="ECO:0000256" key="3">
    <source>
        <dbReference type="PROSITE-ProRule" id="PRU10141"/>
    </source>
</evidence>
<evidence type="ECO:0000259" key="4">
    <source>
        <dbReference type="PROSITE" id="PS50011"/>
    </source>
</evidence>
<dbReference type="InterPro" id="IPR017441">
    <property type="entry name" value="Protein_kinase_ATP_BS"/>
</dbReference>
<dbReference type="AlphaFoldDB" id="A0A9X0D1M2"/>
<evidence type="ECO:0000313" key="6">
    <source>
        <dbReference type="Proteomes" id="UP001163046"/>
    </source>
</evidence>
<keyword evidence="6" id="KW-1185">Reference proteome</keyword>
<dbReference type="Proteomes" id="UP001163046">
    <property type="component" value="Unassembled WGS sequence"/>
</dbReference>
<reference evidence="5" key="1">
    <citation type="submission" date="2023-01" db="EMBL/GenBank/DDBJ databases">
        <title>Genome assembly of the deep-sea coral Lophelia pertusa.</title>
        <authorList>
            <person name="Herrera S."/>
            <person name="Cordes E."/>
        </authorList>
    </citation>
    <scope>NUCLEOTIDE SEQUENCE</scope>
    <source>
        <strain evidence="5">USNM1676648</strain>
        <tissue evidence="5">Polyp</tissue>
    </source>
</reference>
<keyword evidence="2 3" id="KW-0067">ATP-binding</keyword>
<feature type="domain" description="Protein kinase" evidence="4">
    <location>
        <begin position="29"/>
        <end position="358"/>
    </location>
</feature>
<dbReference type="SUPFAM" id="SSF56112">
    <property type="entry name" value="Protein kinase-like (PK-like)"/>
    <property type="match status" value="1"/>
</dbReference>
<evidence type="ECO:0000256" key="1">
    <source>
        <dbReference type="ARBA" id="ARBA00022741"/>
    </source>
</evidence>
<dbReference type="GO" id="GO:0005524">
    <property type="term" value="F:ATP binding"/>
    <property type="evidence" value="ECO:0007669"/>
    <property type="project" value="UniProtKB-UniRule"/>
</dbReference>
<dbReference type="PROSITE" id="PS00108">
    <property type="entry name" value="PROTEIN_KINASE_ST"/>
    <property type="match status" value="1"/>
</dbReference>
<organism evidence="5 6">
    <name type="scientific">Desmophyllum pertusum</name>
    <dbReference type="NCBI Taxonomy" id="174260"/>
    <lineage>
        <taxon>Eukaryota</taxon>
        <taxon>Metazoa</taxon>
        <taxon>Cnidaria</taxon>
        <taxon>Anthozoa</taxon>
        <taxon>Hexacorallia</taxon>
        <taxon>Scleractinia</taxon>
        <taxon>Caryophylliina</taxon>
        <taxon>Caryophylliidae</taxon>
        <taxon>Desmophyllum</taxon>
    </lineage>
</organism>
<protein>
    <recommendedName>
        <fullName evidence="4">Protein kinase domain-containing protein</fullName>
    </recommendedName>
</protein>